<evidence type="ECO:0000313" key="2">
    <source>
        <dbReference type="EMBL" id="GEP96821.1"/>
    </source>
</evidence>
<feature type="chain" id="PRO_5021952831" description="Adhesin domain-containing protein" evidence="1">
    <location>
        <begin position="20"/>
        <end position="360"/>
    </location>
</feature>
<dbReference type="EMBL" id="BKAU01000002">
    <property type="protein sequence ID" value="GEP96821.1"/>
    <property type="molecule type" value="Genomic_DNA"/>
</dbReference>
<keyword evidence="3" id="KW-1185">Reference proteome</keyword>
<protein>
    <recommendedName>
        <fullName evidence="4">Adhesin domain-containing protein</fullName>
    </recommendedName>
</protein>
<proteinExistence type="predicted"/>
<sequence>MFSKSTILLLLLCPLAVFAGKGDQEFRIHLTKAFKVNPGSKVEVNNKYGKIVIKIWDKPECKADIEIVGYGKNDEQAKKMAEMVEIKESAPGGQVRLETKYNPAGGSWLWGGGRRDSKEYVNVNYVISVPPSLGAMVLRNNFGDILAHELPFRVSDIAINYGFLDIGSAGHLLKVNMNYTDKARIGNAADLQVNANYSNLRCENVDNLQINSNNCNYVIGNIEELRLNCNYDDYKITTINTINLNGNYTNVKAEKLKERGVFSTTYSGVKVGKVLPSFKGLTISGKYSDFQFGIDRNTAFRVSASLRYGNLRTNDFEWKNVKKEQKNQNLSFSAITTNATDASALIKIDGAYCDVKLGGD</sequence>
<dbReference type="RefSeq" id="WP_146863535.1">
    <property type="nucleotide sequence ID" value="NZ_BKAU01000002.1"/>
</dbReference>
<feature type="signal peptide" evidence="1">
    <location>
        <begin position="1"/>
        <end position="19"/>
    </location>
</feature>
<organism evidence="2 3">
    <name type="scientific">Chitinophaga cymbidii</name>
    <dbReference type="NCBI Taxonomy" id="1096750"/>
    <lineage>
        <taxon>Bacteria</taxon>
        <taxon>Pseudomonadati</taxon>
        <taxon>Bacteroidota</taxon>
        <taxon>Chitinophagia</taxon>
        <taxon>Chitinophagales</taxon>
        <taxon>Chitinophagaceae</taxon>
        <taxon>Chitinophaga</taxon>
    </lineage>
</organism>
<name>A0A512RM88_9BACT</name>
<dbReference type="AlphaFoldDB" id="A0A512RM88"/>
<evidence type="ECO:0000256" key="1">
    <source>
        <dbReference type="SAM" id="SignalP"/>
    </source>
</evidence>
<evidence type="ECO:0000313" key="3">
    <source>
        <dbReference type="Proteomes" id="UP000321436"/>
    </source>
</evidence>
<dbReference type="Proteomes" id="UP000321436">
    <property type="component" value="Unassembled WGS sequence"/>
</dbReference>
<reference evidence="2 3" key="1">
    <citation type="submission" date="2019-07" db="EMBL/GenBank/DDBJ databases">
        <title>Whole genome shotgun sequence of Chitinophaga cymbidii NBRC 109752.</title>
        <authorList>
            <person name="Hosoyama A."/>
            <person name="Uohara A."/>
            <person name="Ohji S."/>
            <person name="Ichikawa N."/>
        </authorList>
    </citation>
    <scope>NUCLEOTIDE SEQUENCE [LARGE SCALE GENOMIC DNA]</scope>
    <source>
        <strain evidence="2 3">NBRC 109752</strain>
    </source>
</reference>
<gene>
    <name evidence="2" type="ORF">CCY01nite_30810</name>
</gene>
<keyword evidence="1" id="KW-0732">Signal</keyword>
<accession>A0A512RM88</accession>
<comment type="caution">
    <text evidence="2">The sequence shown here is derived from an EMBL/GenBank/DDBJ whole genome shotgun (WGS) entry which is preliminary data.</text>
</comment>
<dbReference type="OrthoDB" id="1117657at2"/>
<evidence type="ECO:0008006" key="4">
    <source>
        <dbReference type="Google" id="ProtNLM"/>
    </source>
</evidence>